<dbReference type="EMBL" id="CAXIEN010000366">
    <property type="protein sequence ID" value="CAL1295219.1"/>
    <property type="molecule type" value="Genomic_DNA"/>
</dbReference>
<dbReference type="AlphaFoldDB" id="A0AAV2BIE5"/>
<dbReference type="Proteomes" id="UP001497382">
    <property type="component" value="Unassembled WGS sequence"/>
</dbReference>
<organism evidence="2 3">
    <name type="scientific">Larinioides sclopetarius</name>
    <dbReference type="NCBI Taxonomy" id="280406"/>
    <lineage>
        <taxon>Eukaryota</taxon>
        <taxon>Metazoa</taxon>
        <taxon>Ecdysozoa</taxon>
        <taxon>Arthropoda</taxon>
        <taxon>Chelicerata</taxon>
        <taxon>Arachnida</taxon>
        <taxon>Araneae</taxon>
        <taxon>Araneomorphae</taxon>
        <taxon>Entelegynae</taxon>
        <taxon>Araneoidea</taxon>
        <taxon>Araneidae</taxon>
        <taxon>Larinioides</taxon>
    </lineage>
</organism>
<sequence length="77" mass="8237">MQTLFVSLLLIICMAGALAQYMGNTGYYGAYGMGAYGMGPYGYAARPYAAAAASRYYGGAYGYGWNGAYGAYSPYWK</sequence>
<reference evidence="2 3" key="1">
    <citation type="submission" date="2024-04" db="EMBL/GenBank/DDBJ databases">
        <authorList>
            <person name="Rising A."/>
            <person name="Reimegard J."/>
            <person name="Sonavane S."/>
            <person name="Akerstrom W."/>
            <person name="Nylinder S."/>
            <person name="Hedman E."/>
            <person name="Kallberg Y."/>
        </authorList>
    </citation>
    <scope>NUCLEOTIDE SEQUENCE [LARGE SCALE GENOMIC DNA]</scope>
</reference>
<gene>
    <name evidence="2" type="ORF">LARSCL_LOCUS19161</name>
</gene>
<proteinExistence type="predicted"/>
<evidence type="ECO:0000256" key="1">
    <source>
        <dbReference type="SAM" id="SignalP"/>
    </source>
</evidence>
<accession>A0AAV2BIE5</accession>
<feature type="signal peptide" evidence="1">
    <location>
        <begin position="1"/>
        <end position="19"/>
    </location>
</feature>
<evidence type="ECO:0000313" key="2">
    <source>
        <dbReference type="EMBL" id="CAL1295219.1"/>
    </source>
</evidence>
<keyword evidence="1" id="KW-0732">Signal</keyword>
<feature type="chain" id="PRO_5043707556" evidence="1">
    <location>
        <begin position="20"/>
        <end position="77"/>
    </location>
</feature>
<protein>
    <submittedName>
        <fullName evidence="2">Uncharacterized protein</fullName>
    </submittedName>
</protein>
<keyword evidence="3" id="KW-1185">Reference proteome</keyword>
<name>A0AAV2BIE5_9ARAC</name>
<evidence type="ECO:0000313" key="3">
    <source>
        <dbReference type="Proteomes" id="UP001497382"/>
    </source>
</evidence>
<comment type="caution">
    <text evidence="2">The sequence shown here is derived from an EMBL/GenBank/DDBJ whole genome shotgun (WGS) entry which is preliminary data.</text>
</comment>